<evidence type="ECO:0000256" key="1">
    <source>
        <dbReference type="ARBA" id="ARBA00006926"/>
    </source>
</evidence>
<dbReference type="CDD" id="cd00340">
    <property type="entry name" value="GSH_Peroxidase"/>
    <property type="match status" value="1"/>
</dbReference>
<keyword evidence="2 4" id="KW-0575">Peroxidase</keyword>
<dbReference type="Gene3D" id="3.40.30.10">
    <property type="entry name" value="Glutaredoxin"/>
    <property type="match status" value="1"/>
</dbReference>
<dbReference type="Proteomes" id="UP001195660">
    <property type="component" value="Unassembled WGS sequence"/>
</dbReference>
<feature type="chain" id="PRO_5046384959" description="Glutathione peroxidase" evidence="5">
    <location>
        <begin position="19"/>
        <end position="178"/>
    </location>
</feature>
<reference evidence="6 7" key="1">
    <citation type="submission" date="2019-11" db="EMBL/GenBank/DDBJ databases">
        <title>Novel Deefgea species.</title>
        <authorList>
            <person name="Han J.-H."/>
        </authorList>
    </citation>
    <scope>NUCLEOTIDE SEQUENCE [LARGE SCALE GENOMIC DNA]</scope>
    <source>
        <strain evidence="6 7">LMG 24817</strain>
    </source>
</reference>
<dbReference type="RefSeq" id="WP_203570302.1">
    <property type="nucleotide sequence ID" value="NZ_WOFE01000001.1"/>
</dbReference>
<dbReference type="PRINTS" id="PR01011">
    <property type="entry name" value="GLUTPROXDASE"/>
</dbReference>
<keyword evidence="6" id="KW-0436">Ligase</keyword>
<evidence type="ECO:0000256" key="2">
    <source>
        <dbReference type="ARBA" id="ARBA00022559"/>
    </source>
</evidence>
<evidence type="ECO:0000256" key="3">
    <source>
        <dbReference type="ARBA" id="ARBA00023002"/>
    </source>
</evidence>
<evidence type="ECO:0000256" key="4">
    <source>
        <dbReference type="RuleBase" id="RU000499"/>
    </source>
</evidence>
<keyword evidence="7" id="KW-1185">Reference proteome</keyword>
<dbReference type="PANTHER" id="PTHR11592">
    <property type="entry name" value="GLUTATHIONE PEROXIDASE"/>
    <property type="match status" value="1"/>
</dbReference>
<organism evidence="6 7">
    <name type="scientific">Deefgea chitinilytica</name>
    <dbReference type="NCBI Taxonomy" id="570276"/>
    <lineage>
        <taxon>Bacteria</taxon>
        <taxon>Pseudomonadati</taxon>
        <taxon>Pseudomonadota</taxon>
        <taxon>Betaproteobacteria</taxon>
        <taxon>Neisseriales</taxon>
        <taxon>Chitinibacteraceae</taxon>
        <taxon>Deefgea</taxon>
    </lineage>
</organism>
<dbReference type="GO" id="GO:0004601">
    <property type="term" value="F:peroxidase activity"/>
    <property type="evidence" value="ECO:0007669"/>
    <property type="project" value="UniProtKB-KW"/>
</dbReference>
<evidence type="ECO:0000313" key="7">
    <source>
        <dbReference type="Proteomes" id="UP001195660"/>
    </source>
</evidence>
<comment type="similarity">
    <text evidence="1 4">Belongs to the glutathione peroxidase family.</text>
</comment>
<dbReference type="InterPro" id="IPR000889">
    <property type="entry name" value="Glutathione_peroxidase"/>
</dbReference>
<dbReference type="InterPro" id="IPR036249">
    <property type="entry name" value="Thioredoxin-like_sf"/>
</dbReference>
<feature type="signal peptide" evidence="5">
    <location>
        <begin position="1"/>
        <end position="18"/>
    </location>
</feature>
<name>A0ABS2CAJ5_9NEIS</name>
<dbReference type="Pfam" id="PF00255">
    <property type="entry name" value="GSHPx"/>
    <property type="match status" value="1"/>
</dbReference>
<keyword evidence="3 4" id="KW-0560">Oxidoreductase</keyword>
<accession>A0ABS2CAJ5</accession>
<gene>
    <name evidence="6" type="ORF">GM173_05540</name>
</gene>
<evidence type="ECO:0000313" key="6">
    <source>
        <dbReference type="EMBL" id="MBM5571042.1"/>
    </source>
</evidence>
<dbReference type="PIRSF" id="PIRSF000303">
    <property type="entry name" value="Glutathion_perox"/>
    <property type="match status" value="1"/>
</dbReference>
<dbReference type="SUPFAM" id="SSF52833">
    <property type="entry name" value="Thioredoxin-like"/>
    <property type="match status" value="1"/>
</dbReference>
<dbReference type="EMBL" id="WOFE01000001">
    <property type="protein sequence ID" value="MBM5571042.1"/>
    <property type="molecule type" value="Genomic_DNA"/>
</dbReference>
<dbReference type="InterPro" id="IPR029759">
    <property type="entry name" value="GPX_AS"/>
</dbReference>
<comment type="caution">
    <text evidence="6">The sequence shown here is derived from an EMBL/GenBank/DDBJ whole genome shotgun (WGS) entry which is preliminary data.</text>
</comment>
<sequence>MRFFLAATLLSMSSALFAQTCPPLLQHQFKTLQGETFDLCQHAGKPILVVNTASKCGFTPQFTQLEQLYAKYKSRGLVVIGFPSNDFRQELEDDKAIGDFCKLTYFVEFPMMSKSSVVGKNANPFYQQLRTASGTMPKWNFYKYLIAPDGKTVTAFSSITEPNDPAIAGQIDTWLAKK</sequence>
<protein>
    <recommendedName>
        <fullName evidence="4">Glutathione peroxidase</fullName>
    </recommendedName>
</protein>
<proteinExistence type="inferred from homology"/>
<dbReference type="PANTHER" id="PTHR11592:SF44">
    <property type="entry name" value="GLUTATHIONE PEROXIDASE"/>
    <property type="match status" value="1"/>
</dbReference>
<dbReference type="GO" id="GO:0016874">
    <property type="term" value="F:ligase activity"/>
    <property type="evidence" value="ECO:0007669"/>
    <property type="project" value="UniProtKB-KW"/>
</dbReference>
<evidence type="ECO:0000256" key="5">
    <source>
        <dbReference type="SAM" id="SignalP"/>
    </source>
</evidence>
<keyword evidence="5" id="KW-0732">Signal</keyword>
<dbReference type="PROSITE" id="PS51355">
    <property type="entry name" value="GLUTATHIONE_PEROXID_3"/>
    <property type="match status" value="1"/>
</dbReference>
<dbReference type="PROSITE" id="PS00460">
    <property type="entry name" value="GLUTATHIONE_PEROXID_1"/>
    <property type="match status" value="1"/>
</dbReference>